<reference evidence="2 3" key="1">
    <citation type="submission" date="2016-02" db="EMBL/GenBank/DDBJ databases">
        <title>Genome analysis of coral dinoflagellate symbionts highlights evolutionary adaptations to a symbiotic lifestyle.</title>
        <authorList>
            <person name="Aranda M."/>
            <person name="Li Y."/>
            <person name="Liew Y.J."/>
            <person name="Baumgarten S."/>
            <person name="Simakov O."/>
            <person name="Wilson M."/>
            <person name="Piel J."/>
            <person name="Ashoor H."/>
            <person name="Bougouffa S."/>
            <person name="Bajic V.B."/>
            <person name="Ryu T."/>
            <person name="Ravasi T."/>
            <person name="Bayer T."/>
            <person name="Micklem G."/>
            <person name="Kim H."/>
            <person name="Bhak J."/>
            <person name="Lajeunesse T.C."/>
            <person name="Voolstra C.R."/>
        </authorList>
    </citation>
    <scope>NUCLEOTIDE SEQUENCE [LARGE SCALE GENOMIC DNA]</scope>
    <source>
        <strain evidence="2 3">CCMP2467</strain>
    </source>
</reference>
<name>A0A1Q9BYT7_SYMMI</name>
<dbReference type="EMBL" id="LSRX01002242">
    <property type="protein sequence ID" value="OLP75847.1"/>
    <property type="molecule type" value="Genomic_DNA"/>
</dbReference>
<sequence>MSESELDLEALTLAFGDLEITVRRRQRPTAEPGSASASAAGPASGSEEFEATILAATTPEALSALELPQLAVLARRLTGAAGVWDGRARVARAFRAGLGARLHLAGGSKISSPVVPGLRNVYYIVLRAPGLEDGLWTRTLRTYREAVRTPGGALGTFDRDSSSHSFATLAEAEAYLLGVEALAVSVHGDRPLPPLYFVIPAGADEEGDRFAVTYLLRVRANGFMVVLPDLARVREYVESLLNDDGDPAALVHRDQIQAETVRGRQLGPAHTLLVDLPWQCTELFLKTQALRGLQDRASRVFPLTVGTTPGRPMSGDALDAANRWLDRLDPDTAQEYWASAQEPEEEELEPEAPEAEPIEPGPAASRALPRAARASRAPARTTGALFGGARGLDGGDLDRLRTLAGGAPARVGTVERQTPGAGAGNDLFAEAELEALPPPDVEDPVLEQGQSSTSMQALLLAQMRQNAVLLEKLVSGQRTGDGVQDALASGLGSGGDSSGGIKGHLAREAFIRQMMDSKTVAQRVQANALTELGLSQPEPGLMREYIEKRVPLADQKLLQHFAALAAHGWELGFRSGNTELLAFTSRLLLFVEQSALDFGKVQLGYLLTGFADPPPLGFASRKAPGLKSFSRLIPPQWLAANLAYLKDLDYAETRIAQLTRGSQPLRPPTGDTAASPGDETEKPERPRSVPRGPTYGPSRHPCGDGQVAFVAVRESVAAVCSLLTLLSLTPDVGFRYSADDLSDYYYTYQISPARALKNSVRCKFSPTELAHFQAARGLEMSGPQVLSLNTLAMGDSLAVEVGQAAHFRVLREHTGSLVPSETLLYRQAVPKGDTIEMLAIDDHVCLQRVPLVSLASEPCLRDTQIFDAAGDAYRYVGLVRNETKKRRNLTQGVVLGAELDGLKGLVGPPRERTLSLALLSTLLAKRGFATVELLERIVGCWVHVLMYRRPLFAIIDSLFSEGRGSSRNEVFRLSNQAKNELLALSSLCCFVVTDMRAAYDPHVYCMDASPSGGAVCSAGVGVCASSEFWRHGEMRGYHTRLESEVSALLREKGIAHAGDDLFGVDNTLPEDLLHTPCLDPLVPRPLGEGFRYDIVVLDREGCTWGDAYRRAGLRVYFALREGGSSHGALRPLSPHVFGELVQLAARGVTREWHASLSWEAFGSSSCGRTAGSKDDTFRGDLAEARRLGFLMCTAVRSGQWVAIEQPRNLHGLIVSESNGAALPLDSVLRPLEPSWKGNIFQLHCFGVLAQLGCVLTSIAHCNFGSPFGKQVTVLHNKPWLCNLDSACTCTGPAFHWAASGAFDSGSAQAFVARCKPSCTQVFGREPAAGDSVSAFAEQLPYGLWSRAASGSLAAYRGCMPRVPWTLRVETARKFGFAWGLEMPTLSADEPPYPCRDWFEDPEWIAEDNVADGPSRGRPVPSPQREVPRWLAELVEGRPKAFEAVTLSSRVPKLAARWLRFLLLLGGDIEPNPGPPSSARVPRGPLNLEAGFARSAAHKMQKSFQGFLLWLRDEACCEASQVFASAEHTALALRGYGLHLYEAGMPRYLYVYAITAVQDKFPQHRNFLTAAWQIDKKWQRAEPGSCRPVLPVAAVRAAISVALLWGWFKWAALLILGFLAMLHPAELVSLTRRDLVFPEDTLGHTSSLFVHLRNPKTSRFARRQHGRIDDPAAIQYLYTVACRLGPDDKLARCVFVCCQRCFPRIA</sequence>
<evidence type="ECO:0000313" key="2">
    <source>
        <dbReference type="EMBL" id="OLP75847.1"/>
    </source>
</evidence>
<keyword evidence="3" id="KW-1185">Reference proteome</keyword>
<proteinExistence type="predicted"/>
<protein>
    <submittedName>
        <fullName evidence="2">Uncharacterized protein</fullName>
    </submittedName>
</protein>
<comment type="caution">
    <text evidence="2">The sequence shown here is derived from an EMBL/GenBank/DDBJ whole genome shotgun (WGS) entry which is preliminary data.</text>
</comment>
<feature type="region of interest" description="Disordered" evidence="1">
    <location>
        <begin position="338"/>
        <end position="386"/>
    </location>
</feature>
<evidence type="ECO:0000313" key="3">
    <source>
        <dbReference type="Proteomes" id="UP000186817"/>
    </source>
</evidence>
<feature type="region of interest" description="Disordered" evidence="1">
    <location>
        <begin position="24"/>
        <end position="44"/>
    </location>
</feature>
<accession>A0A1Q9BYT7</accession>
<organism evidence="2 3">
    <name type="scientific">Symbiodinium microadriaticum</name>
    <name type="common">Dinoflagellate</name>
    <name type="synonym">Zooxanthella microadriatica</name>
    <dbReference type="NCBI Taxonomy" id="2951"/>
    <lineage>
        <taxon>Eukaryota</taxon>
        <taxon>Sar</taxon>
        <taxon>Alveolata</taxon>
        <taxon>Dinophyceae</taxon>
        <taxon>Suessiales</taxon>
        <taxon>Symbiodiniaceae</taxon>
        <taxon>Symbiodinium</taxon>
    </lineage>
</organism>
<feature type="compositionally biased region" description="Acidic residues" evidence="1">
    <location>
        <begin position="342"/>
        <end position="357"/>
    </location>
</feature>
<gene>
    <name evidence="2" type="ORF">AK812_SmicGene44295</name>
</gene>
<evidence type="ECO:0000256" key="1">
    <source>
        <dbReference type="SAM" id="MobiDB-lite"/>
    </source>
</evidence>
<feature type="compositionally biased region" description="Low complexity" evidence="1">
    <location>
        <begin position="30"/>
        <end position="44"/>
    </location>
</feature>
<dbReference type="Proteomes" id="UP000186817">
    <property type="component" value="Unassembled WGS sequence"/>
</dbReference>
<feature type="compositionally biased region" description="Low complexity" evidence="1">
    <location>
        <begin position="361"/>
        <end position="384"/>
    </location>
</feature>
<feature type="region of interest" description="Disordered" evidence="1">
    <location>
        <begin position="659"/>
        <end position="700"/>
    </location>
</feature>
<dbReference type="OrthoDB" id="424633at2759"/>